<comment type="caution">
    <text evidence="1">The sequence shown here is derived from an EMBL/GenBank/DDBJ whole genome shotgun (WGS) entry which is preliminary data.</text>
</comment>
<dbReference type="RefSeq" id="XP_037147825.1">
    <property type="nucleotide sequence ID" value="XM_037296644.1"/>
</dbReference>
<protein>
    <submittedName>
        <fullName evidence="1">Uncharacterized protein</fullName>
    </submittedName>
</protein>
<keyword evidence="2" id="KW-1185">Reference proteome</keyword>
<accession>A0A8H6F7T6</accession>
<dbReference type="EMBL" id="JACCJB010000022">
    <property type="protein sequence ID" value="KAF6218390.1"/>
    <property type="molecule type" value="Genomic_DNA"/>
</dbReference>
<sequence>MAEVAKDKDVVVIIHSDRVDVGYEALKGVRIKKPSRYHSPSGVSAEGVVKLIIIAGMNNFITIPDGRHRLYYDLPQPEAAELAQTLAQKCMVDNAGIKDVGRDENDHAPFADLEKSGEVARLVQDKIDKAFGGRVKRIPKL</sequence>
<proteinExistence type="predicted"/>
<dbReference type="AlphaFoldDB" id="A0A8H6F7T6"/>
<gene>
    <name evidence="1" type="ORF">HO133_005737</name>
</gene>
<evidence type="ECO:0000313" key="1">
    <source>
        <dbReference type="EMBL" id="KAF6218390.1"/>
    </source>
</evidence>
<name>A0A8H6F7T6_9LECA</name>
<dbReference type="Proteomes" id="UP000593566">
    <property type="component" value="Unassembled WGS sequence"/>
</dbReference>
<reference evidence="1 2" key="1">
    <citation type="journal article" date="2020" name="Genomics">
        <title>Complete, high-quality genomes from long-read metagenomic sequencing of two wolf lichen thalli reveals enigmatic genome architecture.</title>
        <authorList>
            <person name="McKenzie S.K."/>
            <person name="Walston R.F."/>
            <person name="Allen J.L."/>
        </authorList>
    </citation>
    <scope>NUCLEOTIDE SEQUENCE [LARGE SCALE GENOMIC DNA]</scope>
    <source>
        <strain evidence="1">WasteWater1</strain>
    </source>
</reference>
<organism evidence="1 2">
    <name type="scientific">Letharia lupina</name>
    <dbReference type="NCBI Taxonomy" id="560253"/>
    <lineage>
        <taxon>Eukaryota</taxon>
        <taxon>Fungi</taxon>
        <taxon>Dikarya</taxon>
        <taxon>Ascomycota</taxon>
        <taxon>Pezizomycotina</taxon>
        <taxon>Lecanoromycetes</taxon>
        <taxon>OSLEUM clade</taxon>
        <taxon>Lecanoromycetidae</taxon>
        <taxon>Lecanorales</taxon>
        <taxon>Lecanorineae</taxon>
        <taxon>Parmeliaceae</taxon>
        <taxon>Letharia</taxon>
    </lineage>
</organism>
<dbReference type="GeneID" id="59334142"/>
<evidence type="ECO:0000313" key="2">
    <source>
        <dbReference type="Proteomes" id="UP000593566"/>
    </source>
</evidence>